<feature type="repeat" description="TPR" evidence="1">
    <location>
        <begin position="252"/>
        <end position="285"/>
    </location>
</feature>
<reference evidence="2 3" key="1">
    <citation type="submission" date="2022-06" db="EMBL/GenBank/DDBJ databases">
        <title>Endosaccharibacter gen. nov., sp. nov., endophytic bacteria isolated from sugarcane.</title>
        <authorList>
            <person name="Pitiwittayakul N."/>
            <person name="Yukphan P."/>
            <person name="Charoenyingcharoen P."/>
            <person name="Tanasupawat S."/>
        </authorList>
    </citation>
    <scope>NUCLEOTIDE SEQUENCE [LARGE SCALE GENOMIC DNA]</scope>
    <source>
        <strain evidence="2 3">KSS8</strain>
    </source>
</reference>
<dbReference type="InterPro" id="IPR011990">
    <property type="entry name" value="TPR-like_helical_dom_sf"/>
</dbReference>
<dbReference type="Gene3D" id="1.25.40.10">
    <property type="entry name" value="Tetratricopeptide repeat domain"/>
    <property type="match status" value="2"/>
</dbReference>
<evidence type="ECO:0000256" key="1">
    <source>
        <dbReference type="PROSITE-ProRule" id="PRU00339"/>
    </source>
</evidence>
<organism evidence="2 3">
    <name type="scientific">Endosaccharibacter trunci</name>
    <dbReference type="NCBI Taxonomy" id="2812733"/>
    <lineage>
        <taxon>Bacteria</taxon>
        <taxon>Pseudomonadati</taxon>
        <taxon>Pseudomonadota</taxon>
        <taxon>Alphaproteobacteria</taxon>
        <taxon>Acetobacterales</taxon>
        <taxon>Acetobacteraceae</taxon>
        <taxon>Endosaccharibacter</taxon>
    </lineage>
</organism>
<dbReference type="SUPFAM" id="SSF48452">
    <property type="entry name" value="TPR-like"/>
    <property type="match status" value="1"/>
</dbReference>
<protein>
    <submittedName>
        <fullName evidence="2">Tetratricopeptide repeat protein</fullName>
    </submittedName>
</protein>
<dbReference type="RefSeq" id="WP_422863273.1">
    <property type="nucleotide sequence ID" value="NZ_JAMSKV010000003.1"/>
</dbReference>
<dbReference type="SMART" id="SM00028">
    <property type="entry name" value="TPR"/>
    <property type="match status" value="8"/>
</dbReference>
<proteinExistence type="predicted"/>
<dbReference type="EMBL" id="JAMSKV010000003">
    <property type="protein sequence ID" value="MCQ8277811.1"/>
    <property type="molecule type" value="Genomic_DNA"/>
</dbReference>
<dbReference type="SUPFAM" id="SSF53756">
    <property type="entry name" value="UDP-Glycosyltransferase/glycogen phosphorylase"/>
    <property type="match status" value="1"/>
</dbReference>
<dbReference type="Pfam" id="PF13181">
    <property type="entry name" value="TPR_8"/>
    <property type="match status" value="1"/>
</dbReference>
<feature type="repeat" description="TPR" evidence="1">
    <location>
        <begin position="11"/>
        <end position="44"/>
    </location>
</feature>
<dbReference type="Pfam" id="PF14559">
    <property type="entry name" value="TPR_19"/>
    <property type="match status" value="3"/>
</dbReference>
<dbReference type="Pfam" id="PF01075">
    <property type="entry name" value="Glyco_transf_9"/>
    <property type="match status" value="1"/>
</dbReference>
<dbReference type="PANTHER" id="PTHR12558:SF13">
    <property type="entry name" value="CELL DIVISION CYCLE PROTEIN 27 HOMOLOG"/>
    <property type="match status" value="1"/>
</dbReference>
<gene>
    <name evidence="2" type="ORF">NFI95_05050</name>
</gene>
<feature type="repeat" description="TPR" evidence="1">
    <location>
        <begin position="184"/>
        <end position="217"/>
    </location>
</feature>
<sequence length="616" mass="65859">MSRDMERLRAAQTLAEQGMAHHRQGDTIAAERLYREALALDPEAPDALHGLGVLALERGLPAQAIALIGRASGLRPDHALFTLNLGHALLARGHFEEARAAMRAATLQDPGDPRAHAALAGVLEQLGRLDEALTAARTALDRVIDSSAIPGTQALAGRAASALGRWPDAVSALSRAVAENPADAASWHGLAVAHAALGRSDEAERCFREVAALLPDDPAAIANLGGRLWENNKLDEALAALRRADALGPPTAETASNLGLVLLALGHLDEAERRLAEAARLAPDRAGILVNHGTALLELNRFDDAERCFAEVEHRHAGTLDAERARFNRATLLLGTGRFAEGWAGFEARHAVLGRSPSALPSWDGGPLDPSVPLLIEAEQGLGDVIQFLRYVPEAMRRASIVLRLPDPLHRLARDSLPSECRVIGPADPEPGGAVRAALLSLPLLLGIPEPFFPGAYLQAEPGRTTGLIGLCWSGSPAYRFDRRRSLPLAQLAPLAAADRHFVALQPDRLDETPPEGMALSRSALRDLADTAALIATCSLVVTVDTAVAHLAGALDRPTLLLNRFGGDWRWRRANRDAEGRSLWYPSVRVLDQDEPGSPERVWIAVIERAAAMLDG</sequence>
<keyword evidence="3" id="KW-1185">Reference proteome</keyword>
<evidence type="ECO:0000313" key="2">
    <source>
        <dbReference type="EMBL" id="MCQ8277811.1"/>
    </source>
</evidence>
<accession>A0ABT1W4K5</accession>
<evidence type="ECO:0000313" key="3">
    <source>
        <dbReference type="Proteomes" id="UP001524587"/>
    </source>
</evidence>
<dbReference type="Proteomes" id="UP001524587">
    <property type="component" value="Unassembled WGS sequence"/>
</dbReference>
<dbReference type="InterPro" id="IPR002201">
    <property type="entry name" value="Glyco_trans_9"/>
</dbReference>
<keyword evidence="1" id="KW-0802">TPR repeat</keyword>
<dbReference type="InterPro" id="IPR019734">
    <property type="entry name" value="TPR_rpt"/>
</dbReference>
<dbReference type="PANTHER" id="PTHR12558">
    <property type="entry name" value="CELL DIVISION CYCLE 16,23,27"/>
    <property type="match status" value="1"/>
</dbReference>
<name>A0ABT1W4K5_9PROT</name>
<dbReference type="PROSITE" id="PS50005">
    <property type="entry name" value="TPR"/>
    <property type="match status" value="3"/>
</dbReference>
<dbReference type="Gene3D" id="3.40.50.2000">
    <property type="entry name" value="Glycogen Phosphorylase B"/>
    <property type="match status" value="1"/>
</dbReference>
<comment type="caution">
    <text evidence="2">The sequence shown here is derived from an EMBL/GenBank/DDBJ whole genome shotgun (WGS) entry which is preliminary data.</text>
</comment>